<keyword evidence="3" id="KW-1185">Reference proteome</keyword>
<organism evidence="2 3">
    <name type="scientific">Phyllosticta citribraziliensis</name>
    <dbReference type="NCBI Taxonomy" id="989973"/>
    <lineage>
        <taxon>Eukaryota</taxon>
        <taxon>Fungi</taxon>
        <taxon>Dikarya</taxon>
        <taxon>Ascomycota</taxon>
        <taxon>Pezizomycotina</taxon>
        <taxon>Dothideomycetes</taxon>
        <taxon>Dothideomycetes incertae sedis</taxon>
        <taxon>Botryosphaeriales</taxon>
        <taxon>Phyllostictaceae</taxon>
        <taxon>Phyllosticta</taxon>
    </lineage>
</organism>
<dbReference type="RefSeq" id="XP_066653689.1">
    <property type="nucleotide sequence ID" value="XM_066800753.1"/>
</dbReference>
<dbReference type="EMBL" id="JBBPEH010000008">
    <property type="protein sequence ID" value="KAK7534964.1"/>
    <property type="molecule type" value="Genomic_DNA"/>
</dbReference>
<name>A0ABR1LJR0_9PEZI</name>
<reference evidence="2 3" key="1">
    <citation type="submission" date="2024-04" db="EMBL/GenBank/DDBJ databases">
        <title>Phyllosticta paracitricarpa is synonymous to the EU quarantine fungus P. citricarpa based on phylogenomic analyses.</title>
        <authorList>
            <consortium name="Lawrence Berkeley National Laboratory"/>
            <person name="Van ingen-buijs V.A."/>
            <person name="Van westerhoven A.C."/>
            <person name="Haridas S."/>
            <person name="Skiadas P."/>
            <person name="Martin F."/>
            <person name="Groenewald J.Z."/>
            <person name="Crous P.W."/>
            <person name="Seidl M.F."/>
        </authorList>
    </citation>
    <scope>NUCLEOTIDE SEQUENCE [LARGE SCALE GENOMIC DNA]</scope>
    <source>
        <strain evidence="2 3">CPC 17464</strain>
    </source>
</reference>
<feature type="region of interest" description="Disordered" evidence="1">
    <location>
        <begin position="193"/>
        <end position="391"/>
    </location>
</feature>
<dbReference type="InterPro" id="IPR004354">
    <property type="entry name" value="Meiotic_Rec114"/>
</dbReference>
<feature type="compositionally biased region" description="Polar residues" evidence="1">
    <location>
        <begin position="239"/>
        <end position="252"/>
    </location>
</feature>
<feature type="compositionally biased region" description="Low complexity" evidence="1">
    <location>
        <begin position="161"/>
        <end position="174"/>
    </location>
</feature>
<protein>
    <submittedName>
        <fullName evidence="2">Uncharacterized protein</fullName>
    </submittedName>
</protein>
<dbReference type="Pfam" id="PF03525">
    <property type="entry name" value="Meiotic_rec114"/>
    <property type="match status" value="1"/>
</dbReference>
<proteinExistence type="predicted"/>
<gene>
    <name evidence="2" type="ORF">J3D65DRAFT_629563</name>
</gene>
<sequence length="446" mass="48442">MSSSVATLPLLKYSSTAQQSEPFNWAHVSSPDLLVAFDSLQPAQDQHGDFGPARLLKVVRGAELLEAVDIVRNVQQADAVLADARNRNRHLRIHELPISAMIRPGTPIVAIKYSLPDGMARRFQLRFSSEDDFRIAYDVIYRAGIQISESPALPKPASRASSSHSVPNFSSSLPPSSPPKVDVWHARQEIRRPTSSALSVSQLPTIVERPPLRPSTAPTADLGRPGQMPPRRELPFSRPPSSSTQSLPGSRTASKRKTTPNQTPIDDIDQHRRTSALASSANLPPLVPPRLAHPSHGDTNSSATTALGVGGPDLESPRQIEQSLQGMSDSYSLQQHRPRSSSTAIAWQGRPTNVNAVSSDQVGSEHTAPPDSGSVLPRSIDGQSAARPGSMASAWGANLTAYSSQSVQDREHQLDDMFSHCIHDDNFLLLCQDVASRWHRLYLGLI</sequence>
<accession>A0ABR1LJR0</accession>
<evidence type="ECO:0000313" key="2">
    <source>
        <dbReference type="EMBL" id="KAK7534964.1"/>
    </source>
</evidence>
<feature type="compositionally biased region" description="Polar residues" evidence="1">
    <location>
        <begin position="193"/>
        <end position="204"/>
    </location>
</feature>
<feature type="compositionally biased region" description="Polar residues" evidence="1">
    <location>
        <begin position="319"/>
        <end position="364"/>
    </location>
</feature>
<evidence type="ECO:0000256" key="1">
    <source>
        <dbReference type="SAM" id="MobiDB-lite"/>
    </source>
</evidence>
<evidence type="ECO:0000313" key="3">
    <source>
        <dbReference type="Proteomes" id="UP001360953"/>
    </source>
</evidence>
<feature type="region of interest" description="Disordered" evidence="1">
    <location>
        <begin position="151"/>
        <end position="181"/>
    </location>
</feature>
<dbReference type="GeneID" id="92033659"/>
<dbReference type="Proteomes" id="UP001360953">
    <property type="component" value="Unassembled WGS sequence"/>
</dbReference>
<comment type="caution">
    <text evidence="2">The sequence shown here is derived from an EMBL/GenBank/DDBJ whole genome shotgun (WGS) entry which is preliminary data.</text>
</comment>